<feature type="transmembrane region" description="Helical" evidence="1">
    <location>
        <begin position="148"/>
        <end position="172"/>
    </location>
</feature>
<reference evidence="2 3" key="1">
    <citation type="submission" date="2019-03" db="EMBL/GenBank/DDBJ databases">
        <title>Draft genome sequences of novel Actinobacteria.</title>
        <authorList>
            <person name="Sahin N."/>
            <person name="Ay H."/>
            <person name="Saygin H."/>
        </authorList>
    </citation>
    <scope>NUCLEOTIDE SEQUENCE [LARGE SCALE GENOMIC DNA]</scope>
    <source>
        <strain evidence="2 3">DSM 45941</strain>
    </source>
</reference>
<keyword evidence="1" id="KW-1133">Transmembrane helix</keyword>
<feature type="transmembrane region" description="Helical" evidence="1">
    <location>
        <begin position="235"/>
        <end position="255"/>
    </location>
</feature>
<evidence type="ECO:0000256" key="1">
    <source>
        <dbReference type="SAM" id="Phobius"/>
    </source>
</evidence>
<gene>
    <name evidence="2" type="ORF">E1293_32625</name>
</gene>
<protein>
    <submittedName>
        <fullName evidence="2">ABC transporter permease</fullName>
    </submittedName>
</protein>
<feature type="transmembrane region" description="Helical" evidence="1">
    <location>
        <begin position="19"/>
        <end position="42"/>
    </location>
</feature>
<dbReference type="RefSeq" id="WP_132201473.1">
    <property type="nucleotide sequence ID" value="NZ_SMKY01000205.1"/>
</dbReference>
<dbReference type="AlphaFoldDB" id="A0A4R5AIZ1"/>
<dbReference type="Proteomes" id="UP000295578">
    <property type="component" value="Unassembled WGS sequence"/>
</dbReference>
<proteinExistence type="predicted"/>
<name>A0A4R5AIZ1_9ACTN</name>
<keyword evidence="1" id="KW-0472">Membrane</keyword>
<feature type="transmembrane region" description="Helical" evidence="1">
    <location>
        <begin position="179"/>
        <end position="196"/>
    </location>
</feature>
<evidence type="ECO:0000313" key="3">
    <source>
        <dbReference type="Proteomes" id="UP000295578"/>
    </source>
</evidence>
<dbReference type="EMBL" id="SMKY01000205">
    <property type="protein sequence ID" value="TDD72511.1"/>
    <property type="molecule type" value="Genomic_DNA"/>
</dbReference>
<sequence>MVDAVAAEWRKLRSVRSTYWVLAVTAVFTGFVLLLAVQMAHVWDGLSAERRADLLLRPLQELGGWVASLCLAVLGVLFITSEYRTGMIRTSLTALPRRRTLLLAKAAVIGAVALVAGEAVTVGSFLGTRAVIGGRPFPDQKASIAHDLPGFLVAGTVVPVFALLGLSLGVLLRSTAGSLVSVVFLWHVLPLLVFQLPEPWSERIGSVMPGGLAHQIAGLGAENSIYGDLLPSGTAAAVLIGYALIPLGLAAFILVRRDA</sequence>
<feature type="transmembrane region" description="Helical" evidence="1">
    <location>
        <begin position="62"/>
        <end position="81"/>
    </location>
</feature>
<comment type="caution">
    <text evidence="2">The sequence shown here is derived from an EMBL/GenBank/DDBJ whole genome shotgun (WGS) entry which is preliminary data.</text>
</comment>
<keyword evidence="1" id="KW-0812">Transmembrane</keyword>
<organism evidence="2 3">
    <name type="scientific">Actinomadura darangshiensis</name>
    <dbReference type="NCBI Taxonomy" id="705336"/>
    <lineage>
        <taxon>Bacteria</taxon>
        <taxon>Bacillati</taxon>
        <taxon>Actinomycetota</taxon>
        <taxon>Actinomycetes</taxon>
        <taxon>Streptosporangiales</taxon>
        <taxon>Thermomonosporaceae</taxon>
        <taxon>Actinomadura</taxon>
    </lineage>
</organism>
<dbReference type="OrthoDB" id="5188656at2"/>
<accession>A0A4R5AIZ1</accession>
<keyword evidence="3" id="KW-1185">Reference proteome</keyword>
<evidence type="ECO:0000313" key="2">
    <source>
        <dbReference type="EMBL" id="TDD72511.1"/>
    </source>
</evidence>
<feature type="transmembrane region" description="Helical" evidence="1">
    <location>
        <begin position="102"/>
        <end position="128"/>
    </location>
</feature>